<dbReference type="Proteomes" id="UP000317624">
    <property type="component" value="Unassembled WGS sequence"/>
</dbReference>
<evidence type="ECO:0000313" key="1">
    <source>
        <dbReference type="EMBL" id="TVT42924.1"/>
    </source>
</evidence>
<accession>A0A558C2I5</accession>
<keyword evidence="2" id="KW-1185">Reference proteome</keyword>
<reference evidence="1 2" key="1">
    <citation type="submission" date="2019-07" db="EMBL/GenBank/DDBJ databases">
        <title>Hymenobacter sp. straun FUR1 Genome sequencing and assembly.</title>
        <authorList>
            <person name="Chhetri G."/>
        </authorList>
    </citation>
    <scope>NUCLEOTIDE SEQUENCE [LARGE SCALE GENOMIC DNA]</scope>
    <source>
        <strain evidence="1 2">Fur1</strain>
    </source>
</reference>
<name>A0A558C2I5_9BACT</name>
<evidence type="ECO:0000313" key="2">
    <source>
        <dbReference type="Proteomes" id="UP000317624"/>
    </source>
</evidence>
<gene>
    <name evidence="1" type="ORF">FNT36_02195</name>
</gene>
<dbReference type="OrthoDB" id="678165at2"/>
<dbReference type="EMBL" id="VMRJ01000001">
    <property type="protein sequence ID" value="TVT42924.1"/>
    <property type="molecule type" value="Genomic_DNA"/>
</dbReference>
<organism evidence="1 2">
    <name type="scientific">Hymenobacter setariae</name>
    <dbReference type="NCBI Taxonomy" id="2594794"/>
    <lineage>
        <taxon>Bacteria</taxon>
        <taxon>Pseudomonadati</taxon>
        <taxon>Bacteroidota</taxon>
        <taxon>Cytophagia</taxon>
        <taxon>Cytophagales</taxon>
        <taxon>Hymenobacteraceae</taxon>
        <taxon>Hymenobacter</taxon>
    </lineage>
</organism>
<proteinExistence type="predicted"/>
<comment type="caution">
    <text evidence="1">The sequence shown here is derived from an EMBL/GenBank/DDBJ whole genome shotgun (WGS) entry which is preliminary data.</text>
</comment>
<dbReference type="RefSeq" id="WP_144843700.1">
    <property type="nucleotide sequence ID" value="NZ_VMRJ01000001.1"/>
</dbReference>
<protein>
    <submittedName>
        <fullName evidence="1">Uncharacterized protein</fullName>
    </submittedName>
</protein>
<sequence length="125" mass="14361">MPDFTLWLEFEEFHFSSSHDFATSQLEIHDWNYKNDFCNIHVTLVDGRRYGINVWTFDFFATTVSQDKASGENLGGIYQIPPDLFVHELTRECIEVTIADLLKRGNLETVLNPSIIDSTLAEDEG</sequence>
<dbReference type="AlphaFoldDB" id="A0A558C2I5"/>